<evidence type="ECO:0000259" key="4">
    <source>
        <dbReference type="Pfam" id="PF00205"/>
    </source>
</evidence>
<evidence type="ECO:0000256" key="3">
    <source>
        <dbReference type="RuleBase" id="RU362132"/>
    </source>
</evidence>
<evidence type="ECO:0000256" key="1">
    <source>
        <dbReference type="ARBA" id="ARBA00007812"/>
    </source>
</evidence>
<feature type="domain" description="Thiamine pyrophosphate enzyme central" evidence="4">
    <location>
        <begin position="213"/>
        <end position="337"/>
    </location>
</feature>
<dbReference type="CDD" id="cd02002">
    <property type="entry name" value="TPP_BFDC"/>
    <property type="match status" value="1"/>
</dbReference>
<dbReference type="Pfam" id="PF00205">
    <property type="entry name" value="TPP_enzyme_M"/>
    <property type="match status" value="1"/>
</dbReference>
<keyword evidence="2 3" id="KW-0786">Thiamine pyrophosphate</keyword>
<dbReference type="RefSeq" id="WP_004139074.1">
    <property type="nucleotide sequence ID" value="NZ_CABGKG010000025.1"/>
</dbReference>
<dbReference type="InterPro" id="IPR012000">
    <property type="entry name" value="Thiamin_PyroP_enz_cen_dom"/>
</dbReference>
<dbReference type="Gene3D" id="3.40.50.970">
    <property type="match status" value="2"/>
</dbReference>
<evidence type="ECO:0000313" key="8">
    <source>
        <dbReference type="EMBL" id="SNU35367.1"/>
    </source>
</evidence>
<gene>
    <name evidence="7" type="ORF">AAFL32_06925</name>
    <name evidence="8" type="ORF">KOSB73_260091</name>
</gene>
<dbReference type="PANTHER" id="PTHR18968:SF133">
    <property type="entry name" value="BENZOYLFORMATE DECARBOXYLASE"/>
    <property type="match status" value="1"/>
</dbReference>
<dbReference type="Proteomes" id="UP001458070">
    <property type="component" value="Unassembled WGS sequence"/>
</dbReference>
<dbReference type="InterPro" id="IPR012001">
    <property type="entry name" value="Thiamin_PyroP_enz_TPP-bd_dom"/>
</dbReference>
<dbReference type="GO" id="GO:0003984">
    <property type="term" value="F:acetolactate synthase activity"/>
    <property type="evidence" value="ECO:0007669"/>
    <property type="project" value="TreeGrafter"/>
</dbReference>
<dbReference type="Pfam" id="PF02776">
    <property type="entry name" value="TPP_enzyme_N"/>
    <property type="match status" value="1"/>
</dbReference>
<evidence type="ECO:0000256" key="2">
    <source>
        <dbReference type="ARBA" id="ARBA00023052"/>
    </source>
</evidence>
<evidence type="ECO:0000313" key="7">
    <source>
        <dbReference type="EMBL" id="MEM0623615.1"/>
    </source>
</evidence>
<sequence>MSNAITKVQNANARRGGDVLLEVLESEGVEYVFGNPGTTELPFMDALLRKPSIQYVLALQEASAVAMADGYAQAAKKPGFLNLHTAGGLGHGMGNLLNAKCSQTPLVVTAGQQDLRHTTTDPLLLGDLVGMGKTFAKWSQEVTHVDQLPVLVRRAFHDSDAAPKGSVFLSLPMDVMEAMSCIGIGAPSTIDRNAVAGSLPLLASKLAAFTPGKVALIAGDEIYQSEAASEVVALAEMLAADVYGSTWPNRIPYPTAHPLWRGNLSTKATEINRALGQYDAIFALGGKSLITILYTEGQAVPDQCKVFQLSADAGDLGRTYSSELSVVGDIKSSLRVLLPELEKATANHRSDYQRRFENAVNEFELSKESLLGQVNEQQSATVITPLVAAFEAARAIGPDVAIVDEAIATSGSLRKSLNSRRADQYAFLRGGGLGWGMPAAVGYSLGLGRAPVVCFVGDGAAMYSPQALWTAAHEKLPVTFIVMNNTEYNVLKNFMRSQADYTSAQTERFIAMDLINPAVDYQALGASMGLETRKVLRAGDIAPAVEAALASGKPNVIEIIISKS</sequence>
<organism evidence="8 9">
    <name type="scientific">Klebsiella grimontii</name>
    <dbReference type="NCBI Taxonomy" id="2058152"/>
    <lineage>
        <taxon>Bacteria</taxon>
        <taxon>Pseudomonadati</taxon>
        <taxon>Pseudomonadota</taxon>
        <taxon>Gammaproteobacteria</taxon>
        <taxon>Enterobacterales</taxon>
        <taxon>Enterobacteriaceae</taxon>
        <taxon>Klebsiella/Raoultella group</taxon>
        <taxon>Klebsiella</taxon>
    </lineage>
</organism>
<dbReference type="GO" id="GO:0050660">
    <property type="term" value="F:flavin adenine dinucleotide binding"/>
    <property type="evidence" value="ECO:0007669"/>
    <property type="project" value="TreeGrafter"/>
</dbReference>
<evidence type="ECO:0000313" key="9">
    <source>
        <dbReference type="Proteomes" id="UP000220639"/>
    </source>
</evidence>
<dbReference type="Gene3D" id="3.40.50.1220">
    <property type="entry name" value="TPP-binding domain"/>
    <property type="match status" value="1"/>
</dbReference>
<dbReference type="EMBL" id="JBCGEM010000004">
    <property type="protein sequence ID" value="MEM0623615.1"/>
    <property type="molecule type" value="Genomic_DNA"/>
</dbReference>
<dbReference type="SUPFAM" id="SSF52518">
    <property type="entry name" value="Thiamin diphosphate-binding fold (THDP-binding)"/>
    <property type="match status" value="2"/>
</dbReference>
<dbReference type="Pfam" id="PF02775">
    <property type="entry name" value="TPP_enzyme_C"/>
    <property type="match status" value="1"/>
</dbReference>
<keyword evidence="10" id="KW-1185">Reference proteome</keyword>
<dbReference type="InterPro" id="IPR045229">
    <property type="entry name" value="TPP_enz"/>
</dbReference>
<dbReference type="GO" id="GO:0030976">
    <property type="term" value="F:thiamine pyrophosphate binding"/>
    <property type="evidence" value="ECO:0007669"/>
    <property type="project" value="InterPro"/>
</dbReference>
<feature type="domain" description="Thiamine pyrophosphate enzyme N-terminal TPP-binding" evidence="6">
    <location>
        <begin position="15"/>
        <end position="119"/>
    </location>
</feature>
<accession>A0A285B357</accession>
<dbReference type="Proteomes" id="UP000220639">
    <property type="component" value="Unassembled WGS sequence"/>
</dbReference>
<dbReference type="InterPro" id="IPR029061">
    <property type="entry name" value="THDP-binding"/>
</dbReference>
<dbReference type="GO" id="GO:0019752">
    <property type="term" value="P:carboxylic acid metabolic process"/>
    <property type="evidence" value="ECO:0007669"/>
    <property type="project" value="UniProtKB-ARBA"/>
</dbReference>
<dbReference type="GO" id="GO:0000287">
    <property type="term" value="F:magnesium ion binding"/>
    <property type="evidence" value="ECO:0007669"/>
    <property type="project" value="InterPro"/>
</dbReference>
<dbReference type="EMBL" id="FZTC01000019">
    <property type="protein sequence ID" value="SNU35367.1"/>
    <property type="molecule type" value="Genomic_DNA"/>
</dbReference>
<feature type="domain" description="Thiamine pyrophosphate enzyme TPP-binding" evidence="5">
    <location>
        <begin position="431"/>
        <end position="559"/>
    </location>
</feature>
<evidence type="ECO:0000259" key="6">
    <source>
        <dbReference type="Pfam" id="PF02776"/>
    </source>
</evidence>
<dbReference type="InterPro" id="IPR029035">
    <property type="entry name" value="DHS-like_NAD/FAD-binding_dom"/>
</dbReference>
<dbReference type="CDD" id="cd07035">
    <property type="entry name" value="TPP_PYR_POX_like"/>
    <property type="match status" value="1"/>
</dbReference>
<dbReference type="SUPFAM" id="SSF52467">
    <property type="entry name" value="DHS-like NAD/FAD-binding domain"/>
    <property type="match status" value="1"/>
</dbReference>
<dbReference type="PANTHER" id="PTHR18968">
    <property type="entry name" value="THIAMINE PYROPHOSPHATE ENZYMES"/>
    <property type="match status" value="1"/>
</dbReference>
<comment type="similarity">
    <text evidence="1 3">Belongs to the TPP enzyme family.</text>
</comment>
<evidence type="ECO:0000313" key="10">
    <source>
        <dbReference type="Proteomes" id="UP001458070"/>
    </source>
</evidence>
<reference evidence="9" key="1">
    <citation type="submission" date="2017-08" db="EMBL/GenBank/DDBJ databases">
        <authorList>
            <person name="Brisse S."/>
        </authorList>
    </citation>
    <scope>NUCLEOTIDE SEQUENCE [LARGE SCALE GENOMIC DNA]</scope>
    <source>
        <strain evidence="9">06D021</strain>
    </source>
</reference>
<reference evidence="7 10" key="3">
    <citation type="submission" date="2024-04" db="EMBL/GenBank/DDBJ databases">
        <title>Draft genome assemblies of urinary isolates.</title>
        <authorList>
            <person name="Appleberry H."/>
            <person name="Kula A."/>
            <person name="Wolfe A.J."/>
            <person name="Putonti C."/>
        </authorList>
    </citation>
    <scope>NUCLEOTIDE SEQUENCE [LARGE SCALE GENOMIC DNA]</scope>
    <source>
        <strain evidence="7 10">UMB12529</strain>
    </source>
</reference>
<protein>
    <submittedName>
        <fullName evidence="8">Thiamine pyrophosphate protein TPP binding domain-containing protein</fullName>
    </submittedName>
    <submittedName>
        <fullName evidence="7">Thiamine pyrophosphate-binding protein</fullName>
    </submittedName>
</protein>
<name>A0A285B357_9ENTR</name>
<evidence type="ECO:0000259" key="5">
    <source>
        <dbReference type="Pfam" id="PF02775"/>
    </source>
</evidence>
<dbReference type="InterPro" id="IPR011766">
    <property type="entry name" value="TPP_enzyme_TPP-bd"/>
</dbReference>
<dbReference type="AlphaFoldDB" id="A0A285B357"/>
<proteinExistence type="inferred from homology"/>
<reference evidence="8" key="2">
    <citation type="submission" date="2017-08" db="EMBL/GenBank/DDBJ databases">
        <authorList>
            <person name="de Groot N.N."/>
        </authorList>
    </citation>
    <scope>NUCLEOTIDE SEQUENCE [LARGE SCALE GENOMIC DNA]</scope>
    <source>
        <strain evidence="8">06D021</strain>
    </source>
</reference>